<dbReference type="Pfam" id="PF13359">
    <property type="entry name" value="DDE_Tnp_4"/>
    <property type="match status" value="1"/>
</dbReference>
<protein>
    <submittedName>
        <fullName evidence="4">Putative nuclease HARBI1</fullName>
    </submittedName>
</protein>
<dbReference type="AlphaFoldDB" id="A0A154P4J4"/>
<feature type="domain" description="DDE Tnp4" evidence="3">
    <location>
        <begin position="109"/>
        <end position="210"/>
    </location>
</feature>
<reference evidence="4 5" key="1">
    <citation type="submission" date="2015-07" db="EMBL/GenBank/DDBJ databases">
        <title>The genome of Dufourea novaeangliae.</title>
        <authorList>
            <person name="Pan H."/>
            <person name="Kapheim K."/>
        </authorList>
    </citation>
    <scope>NUCLEOTIDE SEQUENCE [LARGE SCALE GENOMIC DNA]</scope>
    <source>
        <strain evidence="4">0120121106</strain>
        <tissue evidence="4">Whole body</tissue>
    </source>
</reference>
<proteinExistence type="predicted"/>
<accession>A0A154P4J4</accession>
<evidence type="ECO:0000256" key="2">
    <source>
        <dbReference type="ARBA" id="ARBA00022723"/>
    </source>
</evidence>
<dbReference type="OrthoDB" id="7615898at2759"/>
<dbReference type="GO" id="GO:0046872">
    <property type="term" value="F:metal ion binding"/>
    <property type="evidence" value="ECO:0007669"/>
    <property type="project" value="UniProtKB-KW"/>
</dbReference>
<organism evidence="4 5">
    <name type="scientific">Dufourea novaeangliae</name>
    <name type="common">Sweat bee</name>
    <dbReference type="NCBI Taxonomy" id="178035"/>
    <lineage>
        <taxon>Eukaryota</taxon>
        <taxon>Metazoa</taxon>
        <taxon>Ecdysozoa</taxon>
        <taxon>Arthropoda</taxon>
        <taxon>Hexapoda</taxon>
        <taxon>Insecta</taxon>
        <taxon>Pterygota</taxon>
        <taxon>Neoptera</taxon>
        <taxon>Endopterygota</taxon>
        <taxon>Hymenoptera</taxon>
        <taxon>Apocrita</taxon>
        <taxon>Aculeata</taxon>
        <taxon>Apoidea</taxon>
        <taxon>Anthophila</taxon>
        <taxon>Halictidae</taxon>
        <taxon>Rophitinae</taxon>
        <taxon>Dufourea</taxon>
    </lineage>
</organism>
<dbReference type="InterPro" id="IPR027806">
    <property type="entry name" value="HARBI1_dom"/>
</dbReference>
<evidence type="ECO:0000313" key="4">
    <source>
        <dbReference type="EMBL" id="KZC06773.1"/>
    </source>
</evidence>
<evidence type="ECO:0000259" key="3">
    <source>
        <dbReference type="Pfam" id="PF13359"/>
    </source>
</evidence>
<keyword evidence="2" id="KW-0479">Metal-binding</keyword>
<keyword evidence="5" id="KW-1185">Reference proteome</keyword>
<dbReference type="OMA" id="QHISTRI"/>
<evidence type="ECO:0000256" key="1">
    <source>
        <dbReference type="ARBA" id="ARBA00001968"/>
    </source>
</evidence>
<comment type="cofactor">
    <cofactor evidence="1">
        <name>a divalent metal cation</name>
        <dbReference type="ChEBI" id="CHEBI:60240"/>
    </cofactor>
</comment>
<sequence length="247" mass="27574">MDGELFDELLAVVTPQIEKMDTTMRDAIPPSQRFSITLRYLATKNSFEDLKCLTAVSPQSIGHIVMETCIALINSLEEYIKVPTSEEEWKQIAQDFYDQWNFPNSLGAVDGKHVAIKKPHNSGSLFLNYKKFFSIVMMAVANANYEFIMVDVGINGRISDGGVIRYTKFGQALADKTLGIPEPAQLPNSQKILPFVFVGDDAFAMTENLIKTLPSSRIKCGEKSSQLPIESCTSCNRKCLRDFGQQV</sequence>
<name>A0A154P4J4_DUFNO</name>
<dbReference type="EMBL" id="KQ434812">
    <property type="protein sequence ID" value="KZC06773.1"/>
    <property type="molecule type" value="Genomic_DNA"/>
</dbReference>
<evidence type="ECO:0000313" key="5">
    <source>
        <dbReference type="Proteomes" id="UP000076502"/>
    </source>
</evidence>
<dbReference type="Proteomes" id="UP000076502">
    <property type="component" value="Unassembled WGS sequence"/>
</dbReference>
<dbReference type="STRING" id="178035.A0A154P4J4"/>
<gene>
    <name evidence="4" type="ORF">WN55_07546</name>
</gene>